<evidence type="ECO:0000259" key="3">
    <source>
        <dbReference type="PROSITE" id="PS50114"/>
    </source>
</evidence>
<dbReference type="GO" id="GO:0000183">
    <property type="term" value="P:rDNA heterochromatin formation"/>
    <property type="evidence" value="ECO:0007669"/>
    <property type="project" value="TreeGrafter"/>
</dbReference>
<evidence type="ECO:0000313" key="5">
    <source>
        <dbReference type="Proteomes" id="UP000009131"/>
    </source>
</evidence>
<dbReference type="PROSITE" id="PS50114">
    <property type="entry name" value="GATA_ZN_FINGER_2"/>
    <property type="match status" value="1"/>
</dbReference>
<dbReference type="HOGENOM" id="CLU_332902_0_0_1"/>
<dbReference type="Pfam" id="PF00320">
    <property type="entry name" value="GATA"/>
    <property type="match status" value="1"/>
</dbReference>
<feature type="region of interest" description="Disordered" evidence="2">
    <location>
        <begin position="599"/>
        <end position="627"/>
    </location>
</feature>
<dbReference type="CDD" id="cd00202">
    <property type="entry name" value="ZnF_GATA"/>
    <property type="match status" value="1"/>
</dbReference>
<feature type="region of interest" description="Disordered" evidence="2">
    <location>
        <begin position="293"/>
        <end position="386"/>
    </location>
</feature>
<dbReference type="EMBL" id="BABT02000052">
    <property type="protein sequence ID" value="GAA94922.1"/>
    <property type="molecule type" value="Genomic_DNA"/>
</dbReference>
<dbReference type="GO" id="GO:0030466">
    <property type="term" value="P:silent mating-type cassette heterochromatin formation"/>
    <property type="evidence" value="ECO:0007669"/>
    <property type="project" value="TreeGrafter"/>
</dbReference>
<feature type="region of interest" description="Disordered" evidence="2">
    <location>
        <begin position="674"/>
        <end position="706"/>
    </location>
</feature>
<dbReference type="InterPro" id="IPR042403">
    <property type="entry name" value="Spt21/Ams2"/>
</dbReference>
<dbReference type="InterPro" id="IPR013088">
    <property type="entry name" value="Znf_NHR/GATA"/>
</dbReference>
<keyword evidence="1" id="KW-0862">Zinc</keyword>
<keyword evidence="1" id="KW-0863">Zinc-finger</keyword>
<evidence type="ECO:0000256" key="2">
    <source>
        <dbReference type="SAM" id="MobiDB-lite"/>
    </source>
</evidence>
<reference evidence="4 5" key="1">
    <citation type="journal article" date="2011" name="J. Gen. Appl. Microbiol.">
        <title>Draft genome sequencing of the enigmatic basidiomycete Mixia osmundae.</title>
        <authorList>
            <person name="Nishida H."/>
            <person name="Nagatsuka Y."/>
            <person name="Sugiyama J."/>
        </authorList>
    </citation>
    <scope>NUCLEOTIDE SEQUENCE [LARGE SCALE GENOMIC DNA]</scope>
    <source>
        <strain evidence="5">CBS 9802 / IAM 14324 / JCM 22182 / KY 12970</strain>
    </source>
</reference>
<protein>
    <recommendedName>
        <fullName evidence="3">GATA-type domain-containing protein</fullName>
    </recommendedName>
</protein>
<dbReference type="Gene3D" id="3.30.50.10">
    <property type="entry name" value="Erythroid Transcription Factor GATA-1, subunit A"/>
    <property type="match status" value="1"/>
</dbReference>
<feature type="compositionally biased region" description="Polar residues" evidence="2">
    <location>
        <begin position="312"/>
        <end position="339"/>
    </location>
</feature>
<proteinExistence type="predicted"/>
<reference evidence="4 5" key="2">
    <citation type="journal article" date="2012" name="Open Biol.">
        <title>Characteristics of nucleosomes and linker DNA regions on the genome of the basidiomycete Mixia osmundae revealed by mono- and dinucleosome mapping.</title>
        <authorList>
            <person name="Nishida H."/>
            <person name="Kondo S."/>
            <person name="Matsumoto T."/>
            <person name="Suzuki Y."/>
            <person name="Yoshikawa H."/>
            <person name="Taylor T.D."/>
            <person name="Sugiyama J."/>
        </authorList>
    </citation>
    <scope>NUCLEOTIDE SEQUENCE [LARGE SCALE GENOMIC DNA]</scope>
    <source>
        <strain evidence="5">CBS 9802 / IAM 14324 / JCM 22182 / KY 12970</strain>
    </source>
</reference>
<organism evidence="4 5">
    <name type="scientific">Mixia osmundae (strain CBS 9802 / IAM 14324 / JCM 22182 / KY 12970)</name>
    <dbReference type="NCBI Taxonomy" id="764103"/>
    <lineage>
        <taxon>Eukaryota</taxon>
        <taxon>Fungi</taxon>
        <taxon>Dikarya</taxon>
        <taxon>Basidiomycota</taxon>
        <taxon>Pucciniomycotina</taxon>
        <taxon>Mixiomycetes</taxon>
        <taxon>Mixiales</taxon>
        <taxon>Mixiaceae</taxon>
        <taxon>Mixia</taxon>
    </lineage>
</organism>
<dbReference type="AlphaFoldDB" id="G7DWG2"/>
<dbReference type="InterPro" id="IPR000679">
    <property type="entry name" value="Znf_GATA"/>
</dbReference>
<gene>
    <name evidence="4" type="primary">Mo01577</name>
    <name evidence="4" type="ORF">E5Q_01577</name>
</gene>
<evidence type="ECO:0000313" key="4">
    <source>
        <dbReference type="EMBL" id="GAA94922.1"/>
    </source>
</evidence>
<feature type="domain" description="GATA-type" evidence="3">
    <location>
        <begin position="461"/>
        <end position="513"/>
    </location>
</feature>
<dbReference type="PROSITE" id="PS00018">
    <property type="entry name" value="EF_HAND_1"/>
    <property type="match status" value="1"/>
</dbReference>
<dbReference type="STRING" id="764103.G7DWG2"/>
<feature type="compositionally biased region" description="Polar residues" evidence="2">
    <location>
        <begin position="28"/>
        <end position="38"/>
    </location>
</feature>
<dbReference type="PANTHER" id="PTHR39147">
    <property type="entry name" value="PROTEIN SPT21"/>
    <property type="match status" value="1"/>
</dbReference>
<accession>G7DWG2</accession>
<evidence type="ECO:0000256" key="1">
    <source>
        <dbReference type="PROSITE-ProRule" id="PRU00094"/>
    </source>
</evidence>
<feature type="region of interest" description="Disordered" evidence="2">
    <location>
        <begin position="519"/>
        <end position="570"/>
    </location>
</feature>
<feature type="region of interest" description="Disordered" evidence="2">
    <location>
        <begin position="140"/>
        <end position="186"/>
    </location>
</feature>
<feature type="region of interest" description="Disordered" evidence="2">
    <location>
        <begin position="28"/>
        <end position="61"/>
    </location>
</feature>
<dbReference type="Proteomes" id="UP000009131">
    <property type="component" value="Unassembled WGS sequence"/>
</dbReference>
<feature type="compositionally biased region" description="Polar residues" evidence="2">
    <location>
        <begin position="684"/>
        <end position="699"/>
    </location>
</feature>
<dbReference type="PANTHER" id="PTHR39147:SF1">
    <property type="entry name" value="PROTEIN SPT21"/>
    <property type="match status" value="1"/>
</dbReference>
<dbReference type="GO" id="GO:0008270">
    <property type="term" value="F:zinc ion binding"/>
    <property type="evidence" value="ECO:0007669"/>
    <property type="project" value="UniProtKB-KW"/>
</dbReference>
<keyword evidence="5" id="KW-1185">Reference proteome</keyword>
<dbReference type="OrthoDB" id="3199820at2759"/>
<sequence>MGLRGSPQASDGSERRRMPIKVLYTLNFANQSRGNDQNDGNDRVPHRGSDSSSRKRSSQQEYIARWQGGVEVQIRSHVAPLPNTSASGQSDVQLGKRRDFGEVPLKTCLGAICMSRPDLILDQNKDFQVSSLDAYESHLRSREGSVSQSYGHSRQMPDSPGPSGSTRTRTSTNALHLSPSRRPEEGLLEGKGMLSWCLEEINVNSATTVIGRVVVSEAATGREHDVLVTRSPAHSKPATKRLRMTKETMKEEWQLADEDTDGLVETLEVYLQLTERPKISQSQFFSSLSAFGRGKKTASSSSGPFGDVSAHTAPSPNMSAFGDSQSRTSKTTPSDSTGKAHSPLVPQSEPVGPRTVQEDTLPVAQSVGGDPVKKRRGRPPGAKNKVQDTAIVAARRTSTATETLVMASDMLAELDPNAFAAFPTSTTPAELQDDCDDSAASPADTASGRKKQVRLYNSQGCSNCGVKKSCTWRRRRNGNDEVRLCNTCGVFFNTKGFHRPVTKAYKPTKVLTQGQDALGKEADDQKFVTLSPTHPESRKSRSSPRQVSRKRAHSLPASAPPSPEKEQSAKVDAAVNIIQPSPGTAALYSLLAGAGMDIQAESRSERQQRQSSLPISGEPDWSTFFSAPDQIDSATSLAPDSPSLTPHKLAKLSNSVKRITDIPDVAANLFTQVEDRPTPAESATPHSTTNEWQPFQPSQTHKRQISGVEGSEFDFELPQISVSQRRLAHVRSRQSSDFDMSSLPPSSPPVLPAHLLLPSDINEGISPLSEASCIDTVADQTITHFEQTTRIMSVESKDRNTWSEDTISALAGNLGLEQQQHDVEALLRASPNDLNFLDLIDTFLKEEPPVQRTVAAGVQ</sequence>
<dbReference type="SMART" id="SM00401">
    <property type="entry name" value="ZnF_GATA"/>
    <property type="match status" value="1"/>
</dbReference>
<feature type="compositionally biased region" description="Basic and acidic residues" evidence="2">
    <location>
        <begin position="40"/>
        <end position="53"/>
    </location>
</feature>
<dbReference type="RefSeq" id="XP_014565899.1">
    <property type="nucleotide sequence ID" value="XM_014710413.1"/>
</dbReference>
<dbReference type="GO" id="GO:0006357">
    <property type="term" value="P:regulation of transcription by RNA polymerase II"/>
    <property type="evidence" value="ECO:0007669"/>
    <property type="project" value="TreeGrafter"/>
</dbReference>
<dbReference type="InParanoid" id="G7DWG2"/>
<feature type="region of interest" description="Disordered" evidence="2">
    <location>
        <begin position="424"/>
        <end position="450"/>
    </location>
</feature>
<comment type="caution">
    <text evidence="4">The sequence shown here is derived from an EMBL/GenBank/DDBJ whole genome shotgun (WGS) entry which is preliminary data.</text>
</comment>
<dbReference type="SUPFAM" id="SSF57716">
    <property type="entry name" value="Glucocorticoid receptor-like (DNA-binding domain)"/>
    <property type="match status" value="1"/>
</dbReference>
<name>G7DWG2_MIXOS</name>
<feature type="compositionally biased region" description="Low complexity" evidence="2">
    <location>
        <begin position="161"/>
        <end position="172"/>
    </location>
</feature>
<keyword evidence="1" id="KW-0479">Metal-binding</keyword>
<dbReference type="InterPro" id="IPR018247">
    <property type="entry name" value="EF_Hand_1_Ca_BS"/>
</dbReference>
<dbReference type="GO" id="GO:0043565">
    <property type="term" value="F:sequence-specific DNA binding"/>
    <property type="evidence" value="ECO:0007669"/>
    <property type="project" value="InterPro"/>
</dbReference>